<dbReference type="EMBL" id="AFAR01000241">
    <property type="protein sequence ID" value="EGF25263.1"/>
    <property type="molecule type" value="Genomic_DNA"/>
</dbReference>
<accession>F2AYJ4</accession>
<dbReference type="Gene3D" id="3.30.70.1290">
    <property type="entry name" value="Transposase IS200-like"/>
    <property type="match status" value="1"/>
</dbReference>
<dbReference type="AlphaFoldDB" id="F2AYJ4"/>
<proteinExistence type="predicted"/>
<dbReference type="PANTHER" id="PTHR36966">
    <property type="entry name" value="REP-ASSOCIATED TYROSINE TRANSPOSASE"/>
    <property type="match status" value="1"/>
</dbReference>
<organism evidence="2 3">
    <name type="scientific">Rhodopirellula baltica WH47</name>
    <dbReference type="NCBI Taxonomy" id="991778"/>
    <lineage>
        <taxon>Bacteria</taxon>
        <taxon>Pseudomonadati</taxon>
        <taxon>Planctomycetota</taxon>
        <taxon>Planctomycetia</taxon>
        <taxon>Pirellulales</taxon>
        <taxon>Pirellulaceae</taxon>
        <taxon>Rhodopirellula</taxon>
    </lineage>
</organism>
<dbReference type="NCBIfam" id="NF047646">
    <property type="entry name" value="REP_Tyr_transpos"/>
    <property type="match status" value="1"/>
</dbReference>
<sequence>MVRLHRKFKKCVGQVPPGNGRWPDGSPHQLHVPSRSRLALFQSIGRGAMWNMAYGVKRPLMRGGSNLQMESPLQTCYEFGMSNFRRKHLPGGTFFFTLVTYQRRPLFRSGLARTCLREAMEEQLRTHPFDLFAICLLPDHLHCVWILPPGDSDYSARWQVIKKCFTQRYLDAGGMDSPVTDGERRQNRKGFGNLGFGNTRFAMNKI</sequence>
<reference evidence="2 3" key="1">
    <citation type="journal article" date="2013" name="Mar. Genomics">
        <title>Expression of sulfatases in Rhodopirellula baltica and the diversity of sulfatases in the genus Rhodopirellula.</title>
        <authorList>
            <person name="Wegner C.E."/>
            <person name="Richter-Heitmann T."/>
            <person name="Klindworth A."/>
            <person name="Klockow C."/>
            <person name="Richter M."/>
            <person name="Achstetter T."/>
            <person name="Glockner F.O."/>
            <person name="Harder J."/>
        </authorList>
    </citation>
    <scope>NUCLEOTIDE SEQUENCE [LARGE SCALE GENOMIC DNA]</scope>
    <source>
        <strain evidence="2 3">WH47</strain>
    </source>
</reference>
<dbReference type="GO" id="GO:0043565">
    <property type="term" value="F:sequence-specific DNA binding"/>
    <property type="evidence" value="ECO:0007669"/>
    <property type="project" value="TreeGrafter"/>
</dbReference>
<evidence type="ECO:0000313" key="2">
    <source>
        <dbReference type="EMBL" id="EGF25263.1"/>
    </source>
</evidence>
<comment type="caution">
    <text evidence="2">The sequence shown here is derived from an EMBL/GenBank/DDBJ whole genome shotgun (WGS) entry which is preliminary data.</text>
</comment>
<dbReference type="GO" id="GO:0006313">
    <property type="term" value="P:DNA transposition"/>
    <property type="evidence" value="ECO:0007669"/>
    <property type="project" value="InterPro"/>
</dbReference>
<dbReference type="SUPFAM" id="SSF143422">
    <property type="entry name" value="Transposase IS200-like"/>
    <property type="match status" value="1"/>
</dbReference>
<dbReference type="InterPro" id="IPR002686">
    <property type="entry name" value="Transposase_17"/>
</dbReference>
<dbReference type="Proteomes" id="UP000006222">
    <property type="component" value="Unassembled WGS sequence"/>
</dbReference>
<evidence type="ECO:0000313" key="3">
    <source>
        <dbReference type="Proteomes" id="UP000006222"/>
    </source>
</evidence>
<dbReference type="GO" id="GO:0004803">
    <property type="term" value="F:transposase activity"/>
    <property type="evidence" value="ECO:0007669"/>
    <property type="project" value="InterPro"/>
</dbReference>
<dbReference type="PANTHER" id="PTHR36966:SF1">
    <property type="entry name" value="REP-ASSOCIATED TYROSINE TRANSPOSASE"/>
    <property type="match status" value="1"/>
</dbReference>
<dbReference type="SMART" id="SM01321">
    <property type="entry name" value="Y1_Tnp"/>
    <property type="match status" value="1"/>
</dbReference>
<name>F2AYJ4_RHOBT</name>
<evidence type="ECO:0000259" key="1">
    <source>
        <dbReference type="SMART" id="SM01321"/>
    </source>
</evidence>
<gene>
    <name evidence="2" type="ORF">RBWH47_05029</name>
</gene>
<feature type="domain" description="Transposase IS200-like" evidence="1">
    <location>
        <begin position="89"/>
        <end position="187"/>
    </location>
</feature>
<dbReference type="InterPro" id="IPR036515">
    <property type="entry name" value="Transposase_17_sf"/>
</dbReference>
<dbReference type="PATRIC" id="fig|991778.3.peg.5082"/>
<dbReference type="InterPro" id="IPR052715">
    <property type="entry name" value="RAYT_transposase"/>
</dbReference>
<protein>
    <recommendedName>
        <fullName evidence="1">Transposase IS200-like domain-containing protein</fullName>
    </recommendedName>
</protein>